<gene>
    <name evidence="1" type="ORF">H9Q77_15935</name>
</gene>
<dbReference type="EMBL" id="CP060633">
    <property type="protein sequence ID" value="QNM02501.1"/>
    <property type="molecule type" value="Genomic_DNA"/>
</dbReference>
<name>A0A7G9FVB9_9FIRM</name>
<protein>
    <submittedName>
        <fullName evidence="1">Uncharacterized protein</fullName>
    </submittedName>
</protein>
<dbReference type="KEGG" id="ssun:H9Q77_15935"/>
<dbReference type="RefSeq" id="WP_249326216.1">
    <property type="nucleotide sequence ID" value="NZ_CP060633.1"/>
</dbReference>
<reference evidence="1 2" key="1">
    <citation type="submission" date="2020-08" db="EMBL/GenBank/DDBJ databases">
        <authorList>
            <person name="Liu C."/>
            <person name="Sun Q."/>
        </authorList>
    </citation>
    <scope>NUCLEOTIDE SEQUENCE [LARGE SCALE GENOMIC DNA]</scope>
    <source>
        <strain evidence="1 2">NSJ-8</strain>
    </source>
</reference>
<sequence length="178" mass="20222">MNELNYVPISENDRDALREALKKEIVKCATGRSVLEKKEYHIELKDEKFKTLVSDGELDLAAEIAIEMLEEIKNINKTMRKPEFEELAAKVRSEESTIKKTVLMHGMFSERMKDLIGLAAECMRVGGAYYTFLSGPFITSAIFSAYAVIVDQGENEDLYITCAFFLIRAILKMHSIPD</sequence>
<dbReference type="AlphaFoldDB" id="A0A7G9FVB9"/>
<evidence type="ECO:0000313" key="1">
    <source>
        <dbReference type="EMBL" id="QNM02501.1"/>
    </source>
</evidence>
<dbReference type="Proteomes" id="UP000515981">
    <property type="component" value="Chromosome"/>
</dbReference>
<keyword evidence="2" id="KW-1185">Reference proteome</keyword>
<accession>A0A7G9FVB9</accession>
<proteinExistence type="predicted"/>
<evidence type="ECO:0000313" key="2">
    <source>
        <dbReference type="Proteomes" id="UP000515981"/>
    </source>
</evidence>
<organism evidence="1 2">
    <name type="scientific">Simiaoa sunii</name>
    <dbReference type="NCBI Taxonomy" id="2763672"/>
    <lineage>
        <taxon>Bacteria</taxon>
        <taxon>Bacillati</taxon>
        <taxon>Bacillota</taxon>
        <taxon>Clostridia</taxon>
        <taxon>Lachnospirales</taxon>
        <taxon>Lachnospiraceae</taxon>
        <taxon>Simiaoa</taxon>
    </lineage>
</organism>